<feature type="modified residue" description="4-aspartylphosphate" evidence="2">
    <location>
        <position position="73"/>
    </location>
</feature>
<organism evidence="5 6">
    <name type="scientific">Saccharomonospora azurea NA-128</name>
    <dbReference type="NCBI Taxonomy" id="882081"/>
    <lineage>
        <taxon>Bacteria</taxon>
        <taxon>Bacillati</taxon>
        <taxon>Actinomycetota</taxon>
        <taxon>Actinomycetes</taxon>
        <taxon>Pseudonocardiales</taxon>
        <taxon>Pseudonocardiaceae</taxon>
        <taxon>Saccharomonospora</taxon>
    </lineage>
</organism>
<dbReference type="AlphaFoldDB" id="H8G9M6"/>
<dbReference type="InterPro" id="IPR011006">
    <property type="entry name" value="CheY-like_superfamily"/>
</dbReference>
<dbReference type="SUPFAM" id="SSF52172">
    <property type="entry name" value="CheY-like"/>
    <property type="match status" value="1"/>
</dbReference>
<evidence type="ECO:0000313" key="6">
    <source>
        <dbReference type="Proteomes" id="UP000004705"/>
    </source>
</evidence>
<feature type="domain" description="HTH luxR-type" evidence="3">
    <location>
        <begin position="162"/>
        <end position="227"/>
    </location>
</feature>
<dbReference type="Gene3D" id="3.40.50.2300">
    <property type="match status" value="1"/>
</dbReference>
<reference evidence="5 6" key="1">
    <citation type="journal article" date="2012" name="Stand. Genomic Sci.">
        <title>Genome sequence of the soil bacterium Saccharomonospora azurea type strain (NA-128(T)).</title>
        <authorList>
            <person name="Klenk H.P."/>
            <person name="Held B."/>
            <person name="Lucas S."/>
            <person name="Lapidus A."/>
            <person name="Copeland A."/>
            <person name="Hammon N."/>
            <person name="Pitluck S."/>
            <person name="Goodwin L.A."/>
            <person name="Han C."/>
            <person name="Tapia R."/>
            <person name="Brambilla E.M."/>
            <person name="Potter G."/>
            <person name="Land M."/>
            <person name="Ivanova N."/>
            <person name="Rohde M."/>
            <person name="Goker M."/>
            <person name="Detter J.C."/>
            <person name="Kyrpides N.C."/>
            <person name="Woyke T."/>
        </authorList>
    </citation>
    <scope>NUCLEOTIDE SEQUENCE [LARGE SCALE GENOMIC DNA]</scope>
    <source>
        <strain evidence="5 6">NA-128</strain>
    </source>
</reference>
<dbReference type="PROSITE" id="PS50110">
    <property type="entry name" value="RESPONSE_REGULATORY"/>
    <property type="match status" value="1"/>
</dbReference>
<dbReference type="PROSITE" id="PS00622">
    <property type="entry name" value="HTH_LUXR_1"/>
    <property type="match status" value="1"/>
</dbReference>
<sequence length="246" mass="26772">MAFGAHAGRGAYGMDRATRTLTVAAVDSVPVYREGLGAVIGRTPGLRWGGHAASHHAGIQLCEQLRPDLMLIDSALDPHAHLVRLLVEAHPMLVVTLLVDAAHRTTAYLATILEAGAHGALPRTVDPRRLTEGIRRTYVERHYTDPALAALVPRQRTGESSTARQPMPLSRREYQVLQLIAEGMENSAVADTLFLSVETVRTHVKSILRKLSARDRTHAVTKAFRSGLLVINPADQDQPGARSPRS</sequence>
<dbReference type="PRINTS" id="PR00038">
    <property type="entry name" value="HTHLUXR"/>
</dbReference>
<protein>
    <submittedName>
        <fullName evidence="5">Response regulator containing a CheY-like receiver domain and an HTH DNA-binding domain</fullName>
    </submittedName>
</protein>
<dbReference type="PROSITE" id="PS50043">
    <property type="entry name" value="HTH_LUXR_2"/>
    <property type="match status" value="1"/>
</dbReference>
<gene>
    <name evidence="5" type="ORF">SacazDRAFT_02666</name>
</gene>
<evidence type="ECO:0000259" key="4">
    <source>
        <dbReference type="PROSITE" id="PS50110"/>
    </source>
</evidence>
<dbReference type="OrthoDB" id="3534994at2"/>
<evidence type="ECO:0000259" key="3">
    <source>
        <dbReference type="PROSITE" id="PS50043"/>
    </source>
</evidence>
<evidence type="ECO:0000313" key="5">
    <source>
        <dbReference type="EMBL" id="EHY89558.1"/>
    </source>
</evidence>
<dbReference type="GO" id="GO:0003677">
    <property type="term" value="F:DNA binding"/>
    <property type="evidence" value="ECO:0007669"/>
    <property type="project" value="UniProtKB-KW"/>
</dbReference>
<dbReference type="InterPro" id="IPR016032">
    <property type="entry name" value="Sig_transdc_resp-reg_C-effctor"/>
</dbReference>
<dbReference type="HOGENOM" id="CLU_000445_90_10_11"/>
<dbReference type="GO" id="GO:0006355">
    <property type="term" value="P:regulation of DNA-templated transcription"/>
    <property type="evidence" value="ECO:0007669"/>
    <property type="project" value="InterPro"/>
</dbReference>
<dbReference type="GO" id="GO:0000160">
    <property type="term" value="P:phosphorelay signal transduction system"/>
    <property type="evidence" value="ECO:0007669"/>
    <property type="project" value="InterPro"/>
</dbReference>
<keyword evidence="2" id="KW-0597">Phosphoprotein</keyword>
<dbReference type="SMART" id="SM00421">
    <property type="entry name" value="HTH_LUXR"/>
    <property type="match status" value="1"/>
</dbReference>
<dbReference type="InterPro" id="IPR001789">
    <property type="entry name" value="Sig_transdc_resp-reg_receiver"/>
</dbReference>
<feature type="domain" description="Response regulatory" evidence="4">
    <location>
        <begin position="22"/>
        <end position="138"/>
    </location>
</feature>
<dbReference type="EMBL" id="CM001466">
    <property type="protein sequence ID" value="EHY89558.1"/>
    <property type="molecule type" value="Genomic_DNA"/>
</dbReference>
<proteinExistence type="predicted"/>
<keyword evidence="6" id="KW-1185">Reference proteome</keyword>
<dbReference type="InterPro" id="IPR039420">
    <property type="entry name" value="WalR-like"/>
</dbReference>
<dbReference type="SUPFAM" id="SSF46894">
    <property type="entry name" value="C-terminal effector domain of the bipartite response regulators"/>
    <property type="match status" value="1"/>
</dbReference>
<dbReference type="PANTHER" id="PTHR43214:SF43">
    <property type="entry name" value="TWO-COMPONENT RESPONSE REGULATOR"/>
    <property type="match status" value="1"/>
</dbReference>
<dbReference type="RefSeq" id="WP_005442326.1">
    <property type="nucleotide sequence ID" value="NZ_CM001466.1"/>
</dbReference>
<dbReference type="CDD" id="cd06170">
    <property type="entry name" value="LuxR_C_like"/>
    <property type="match status" value="1"/>
</dbReference>
<dbReference type="InterPro" id="IPR000792">
    <property type="entry name" value="Tscrpt_reg_LuxR_C"/>
</dbReference>
<dbReference type="Proteomes" id="UP000004705">
    <property type="component" value="Chromosome"/>
</dbReference>
<name>H8G9M6_9PSEU</name>
<evidence type="ECO:0000256" key="2">
    <source>
        <dbReference type="PROSITE-ProRule" id="PRU00169"/>
    </source>
</evidence>
<dbReference type="Pfam" id="PF00196">
    <property type="entry name" value="GerE"/>
    <property type="match status" value="1"/>
</dbReference>
<accession>H8G9M6</accession>
<dbReference type="PANTHER" id="PTHR43214">
    <property type="entry name" value="TWO-COMPONENT RESPONSE REGULATOR"/>
    <property type="match status" value="1"/>
</dbReference>
<keyword evidence="1" id="KW-0238">DNA-binding</keyword>
<evidence type="ECO:0000256" key="1">
    <source>
        <dbReference type="ARBA" id="ARBA00023125"/>
    </source>
</evidence>